<evidence type="ECO:0000313" key="2">
    <source>
        <dbReference type="EMBL" id="WFS22511.1"/>
    </source>
</evidence>
<sequence>MNAAVLSRRSQQIAAPGPEPVIRTARLTLRPHRLGDADAITGSLSDFAVTRMLARVPVPYHRQDALDWLVPRASGLLADWALAITEGDDDVHIGTVGIELRHDRWHVGYWLNRYYWRRGFMGEAVAAALERFSRRMPGEDIHSGVFVDNPASLKLQEKLGFRITGCAEVFSFARSTMVPHVETLLLPGDLRTSASASA</sequence>
<name>A0ABY8IH58_9HYPH</name>
<proteinExistence type="predicted"/>
<dbReference type="RefSeq" id="WP_142824522.1">
    <property type="nucleotide sequence ID" value="NZ_CP117267.1"/>
</dbReference>
<evidence type="ECO:0000259" key="1">
    <source>
        <dbReference type="PROSITE" id="PS51186"/>
    </source>
</evidence>
<dbReference type="PROSITE" id="PS51186">
    <property type="entry name" value="GNAT"/>
    <property type="match status" value="1"/>
</dbReference>
<keyword evidence="3" id="KW-1185">Reference proteome</keyword>
<reference evidence="2" key="2">
    <citation type="journal article" date="2023" name="MicrobiologyOpen">
        <title>Genomics of the tumorigenes clade of the family Rhizobiaceae and description of Rhizobium rhododendri sp. nov.</title>
        <authorList>
            <person name="Kuzmanovic N."/>
            <person name="diCenzo G.C."/>
            <person name="Bunk B."/>
            <person name="Sproeer C."/>
            <person name="Fruehling A."/>
            <person name="Neumann-Schaal M."/>
            <person name="Overmann J."/>
            <person name="Smalla K."/>
        </authorList>
    </citation>
    <scope>NUCLEOTIDE SEQUENCE</scope>
    <source>
        <strain evidence="2">Rho-6.2</strain>
    </source>
</reference>
<dbReference type="EMBL" id="CP117267">
    <property type="protein sequence ID" value="WFS22511.1"/>
    <property type="molecule type" value="Genomic_DNA"/>
</dbReference>
<organism evidence="2 3">
    <name type="scientific">Rhizobium rhododendri</name>
    <dbReference type="NCBI Taxonomy" id="2506430"/>
    <lineage>
        <taxon>Bacteria</taxon>
        <taxon>Pseudomonadati</taxon>
        <taxon>Pseudomonadota</taxon>
        <taxon>Alphaproteobacteria</taxon>
        <taxon>Hyphomicrobiales</taxon>
        <taxon>Rhizobiaceae</taxon>
        <taxon>Rhizobium/Agrobacterium group</taxon>
        <taxon>Rhizobium</taxon>
    </lineage>
</organism>
<dbReference type="Proteomes" id="UP000318939">
    <property type="component" value="Chromosome"/>
</dbReference>
<dbReference type="PANTHER" id="PTHR43328">
    <property type="entry name" value="ACETYLTRANSFERASE-RELATED"/>
    <property type="match status" value="1"/>
</dbReference>
<evidence type="ECO:0000313" key="3">
    <source>
        <dbReference type="Proteomes" id="UP000318939"/>
    </source>
</evidence>
<dbReference type="InterPro" id="IPR000182">
    <property type="entry name" value="GNAT_dom"/>
</dbReference>
<dbReference type="InterPro" id="IPR016181">
    <property type="entry name" value="Acyl_CoA_acyltransferase"/>
</dbReference>
<protein>
    <submittedName>
        <fullName evidence="2">GNAT family N-acetyltransferase</fullName>
    </submittedName>
</protein>
<feature type="domain" description="N-acetyltransferase" evidence="1">
    <location>
        <begin position="27"/>
        <end position="185"/>
    </location>
</feature>
<accession>A0ABY8IH58</accession>
<reference evidence="2" key="1">
    <citation type="journal article" date="2019" name="Phytopathology">
        <title>A Novel Group of Rhizobium tumorigenes-Like Agrobacteria Associated with Crown Gall Disease of Rhododendron and Blueberry.</title>
        <authorList>
            <person name="Kuzmanovic N."/>
            <person name="Behrens P."/>
            <person name="Idczak E."/>
            <person name="Wagner S."/>
            <person name="Gotz M."/>
            <person name="Sproer C."/>
            <person name="Bunk B."/>
            <person name="Overmann J."/>
            <person name="Smalla K."/>
        </authorList>
    </citation>
    <scope>NUCLEOTIDE SEQUENCE</scope>
    <source>
        <strain evidence="2">Rho-6.2</strain>
    </source>
</reference>
<dbReference type="SUPFAM" id="SSF55729">
    <property type="entry name" value="Acyl-CoA N-acyltransferases (Nat)"/>
    <property type="match status" value="1"/>
</dbReference>
<dbReference type="PANTHER" id="PTHR43328:SF1">
    <property type="entry name" value="N-ACETYLTRANSFERASE DOMAIN-CONTAINING PROTEIN"/>
    <property type="match status" value="1"/>
</dbReference>
<dbReference type="Gene3D" id="3.40.630.30">
    <property type="match status" value="1"/>
</dbReference>
<gene>
    <name evidence="2" type="ORF">PR018_15375</name>
</gene>
<dbReference type="Pfam" id="PF13302">
    <property type="entry name" value="Acetyltransf_3"/>
    <property type="match status" value="1"/>
</dbReference>